<reference evidence="2 3" key="1">
    <citation type="submission" date="2023-05" db="EMBL/GenBank/DDBJ databases">
        <title>B98-5 Cell Line De Novo Hybrid Assembly: An Optical Mapping Approach.</title>
        <authorList>
            <person name="Kananen K."/>
            <person name="Auerbach J.A."/>
            <person name="Kautto E."/>
            <person name="Blachly J.S."/>
        </authorList>
    </citation>
    <scope>NUCLEOTIDE SEQUENCE [LARGE SCALE GENOMIC DNA]</scope>
    <source>
        <strain evidence="2">B95-8</strain>
        <tissue evidence="2">Cell line</tissue>
    </source>
</reference>
<name>A0ABQ9UJS2_SAGOE</name>
<evidence type="ECO:0000313" key="3">
    <source>
        <dbReference type="Proteomes" id="UP001266305"/>
    </source>
</evidence>
<evidence type="ECO:0000313" key="2">
    <source>
        <dbReference type="EMBL" id="KAK2097116.1"/>
    </source>
</evidence>
<feature type="non-terminal residue" evidence="2">
    <location>
        <position position="115"/>
    </location>
</feature>
<keyword evidence="3" id="KW-1185">Reference proteome</keyword>
<feature type="region of interest" description="Disordered" evidence="1">
    <location>
        <begin position="1"/>
        <end position="41"/>
    </location>
</feature>
<dbReference type="Proteomes" id="UP001266305">
    <property type="component" value="Unassembled WGS sequence"/>
</dbReference>
<feature type="non-terminal residue" evidence="2">
    <location>
        <position position="1"/>
    </location>
</feature>
<feature type="compositionally biased region" description="Basic and acidic residues" evidence="1">
    <location>
        <begin position="25"/>
        <end position="35"/>
    </location>
</feature>
<dbReference type="EMBL" id="JASSZA010000012">
    <property type="protein sequence ID" value="KAK2097116.1"/>
    <property type="molecule type" value="Genomic_DNA"/>
</dbReference>
<gene>
    <name evidence="2" type="ORF">P7K49_026150</name>
</gene>
<sequence>ASLTPGALCSGRGPAARAGPFRGPRAKEPPPEGRGVRNRWPRLRAPGLAARIGLRGWRRLRGRPGPASSGRCSSEGAGAGRLLGAAPRRGETWPEDSPEGTRERKGLAASARGLR</sequence>
<accession>A0ABQ9UJS2</accession>
<feature type="compositionally biased region" description="Low complexity" evidence="1">
    <location>
        <begin position="11"/>
        <end position="23"/>
    </location>
</feature>
<evidence type="ECO:0000256" key="1">
    <source>
        <dbReference type="SAM" id="MobiDB-lite"/>
    </source>
</evidence>
<feature type="region of interest" description="Disordered" evidence="1">
    <location>
        <begin position="59"/>
        <end position="115"/>
    </location>
</feature>
<comment type="caution">
    <text evidence="2">The sequence shown here is derived from an EMBL/GenBank/DDBJ whole genome shotgun (WGS) entry which is preliminary data.</text>
</comment>
<protein>
    <submittedName>
        <fullName evidence="2">Uncharacterized protein</fullName>
    </submittedName>
</protein>
<proteinExistence type="predicted"/>
<organism evidence="2 3">
    <name type="scientific">Saguinus oedipus</name>
    <name type="common">Cotton-top tamarin</name>
    <name type="synonym">Oedipomidas oedipus</name>
    <dbReference type="NCBI Taxonomy" id="9490"/>
    <lineage>
        <taxon>Eukaryota</taxon>
        <taxon>Metazoa</taxon>
        <taxon>Chordata</taxon>
        <taxon>Craniata</taxon>
        <taxon>Vertebrata</taxon>
        <taxon>Euteleostomi</taxon>
        <taxon>Mammalia</taxon>
        <taxon>Eutheria</taxon>
        <taxon>Euarchontoglires</taxon>
        <taxon>Primates</taxon>
        <taxon>Haplorrhini</taxon>
        <taxon>Platyrrhini</taxon>
        <taxon>Cebidae</taxon>
        <taxon>Callitrichinae</taxon>
        <taxon>Saguinus</taxon>
    </lineage>
</organism>